<evidence type="ECO:0000256" key="12">
    <source>
        <dbReference type="ARBA" id="ARBA00023002"/>
    </source>
</evidence>
<dbReference type="InterPro" id="IPR017927">
    <property type="entry name" value="FAD-bd_FR_type"/>
</dbReference>
<dbReference type="Gene3D" id="1.10.238.10">
    <property type="entry name" value="EF-hand"/>
    <property type="match status" value="1"/>
</dbReference>
<evidence type="ECO:0000256" key="7">
    <source>
        <dbReference type="ARBA" id="ARBA00022723"/>
    </source>
</evidence>
<keyword evidence="5" id="KW-0285">Flavoprotein</keyword>
<evidence type="ECO:0000259" key="16">
    <source>
        <dbReference type="PROSITE" id="PS51384"/>
    </source>
</evidence>
<comment type="subcellular location">
    <subcellularLocation>
        <location evidence="1">Membrane</location>
        <topology evidence="1">Multi-pass membrane protein</topology>
    </subcellularLocation>
</comment>
<dbReference type="InterPro" id="IPR011992">
    <property type="entry name" value="EF-hand-dom_pair"/>
</dbReference>
<keyword evidence="8" id="KW-0274">FAD</keyword>
<dbReference type="Pfam" id="PF08030">
    <property type="entry name" value="NAD_binding_6"/>
    <property type="match status" value="1"/>
</dbReference>
<dbReference type="GO" id="GO:0016174">
    <property type="term" value="F:NAD(P)H oxidase H2O2-forming activity"/>
    <property type="evidence" value="ECO:0007669"/>
    <property type="project" value="TreeGrafter"/>
</dbReference>
<dbReference type="FunFam" id="3.40.50.80:FF:000007">
    <property type="entry name" value="Respiratory burst oxidase protein A"/>
    <property type="match status" value="1"/>
</dbReference>
<dbReference type="Pfam" id="PF01794">
    <property type="entry name" value="Ferric_reduct"/>
    <property type="match status" value="1"/>
</dbReference>
<dbReference type="AlphaFoldDB" id="A0AAD8GNZ7"/>
<evidence type="ECO:0000256" key="8">
    <source>
        <dbReference type="ARBA" id="ARBA00022827"/>
    </source>
</evidence>
<feature type="transmembrane region" description="Helical" evidence="14">
    <location>
        <begin position="508"/>
        <end position="528"/>
    </location>
</feature>
<dbReference type="CDD" id="cd06186">
    <property type="entry name" value="NOX_Duox_like_FAD_NADP"/>
    <property type="match status" value="1"/>
</dbReference>
<reference evidence="17" key="1">
    <citation type="submission" date="2023-02" db="EMBL/GenBank/DDBJ databases">
        <title>Genome of toxic invasive species Heracleum sosnowskyi carries increased number of genes despite the absence of recent whole-genome duplications.</title>
        <authorList>
            <person name="Schelkunov M."/>
            <person name="Shtratnikova V."/>
            <person name="Makarenko M."/>
            <person name="Klepikova A."/>
            <person name="Omelchenko D."/>
            <person name="Novikova G."/>
            <person name="Obukhova E."/>
            <person name="Bogdanov V."/>
            <person name="Penin A."/>
            <person name="Logacheva M."/>
        </authorList>
    </citation>
    <scope>NUCLEOTIDE SEQUENCE</scope>
    <source>
        <strain evidence="17">Hsosn_3</strain>
        <tissue evidence="17">Leaf</tissue>
    </source>
</reference>
<feature type="domain" description="EF-hand" evidence="15">
    <location>
        <begin position="201"/>
        <end position="236"/>
    </location>
</feature>
<dbReference type="PROSITE" id="PS00018">
    <property type="entry name" value="EF_HAND_1"/>
    <property type="match status" value="1"/>
</dbReference>
<dbReference type="InterPro" id="IPR050369">
    <property type="entry name" value="RBOH/FRE"/>
</dbReference>
<keyword evidence="18" id="KW-1185">Reference proteome</keyword>
<keyword evidence="6 14" id="KW-0812">Transmembrane</keyword>
<keyword evidence="7" id="KW-0479">Metal-binding</keyword>
<dbReference type="GO" id="GO:0009653">
    <property type="term" value="P:anatomical structure morphogenesis"/>
    <property type="evidence" value="ECO:0007669"/>
    <property type="project" value="UniProtKB-ARBA"/>
</dbReference>
<evidence type="ECO:0000256" key="1">
    <source>
        <dbReference type="ARBA" id="ARBA00004141"/>
    </source>
</evidence>
<dbReference type="GO" id="GO:0005886">
    <property type="term" value="C:plasma membrane"/>
    <property type="evidence" value="ECO:0007669"/>
    <property type="project" value="TreeGrafter"/>
</dbReference>
<dbReference type="PANTHER" id="PTHR11972:SF64">
    <property type="entry name" value="RESPIRATORY BURST OXIDASE HOMOLOG PROTEIN B"/>
    <property type="match status" value="1"/>
</dbReference>
<dbReference type="InterPro" id="IPR000778">
    <property type="entry name" value="Cyt_b245_heavy_chain"/>
</dbReference>
<evidence type="ECO:0000256" key="9">
    <source>
        <dbReference type="ARBA" id="ARBA00022837"/>
    </source>
</evidence>
<evidence type="ECO:0000313" key="17">
    <source>
        <dbReference type="EMBL" id="KAK1351983.1"/>
    </source>
</evidence>
<feature type="transmembrane region" description="Helical" evidence="14">
    <location>
        <begin position="534"/>
        <end position="552"/>
    </location>
</feature>
<dbReference type="FunFam" id="2.40.30.10:FF:000059">
    <property type="entry name" value="dual oxidase isoform X1"/>
    <property type="match status" value="1"/>
</dbReference>
<dbReference type="InterPro" id="IPR002048">
    <property type="entry name" value="EF_hand_dom"/>
</dbReference>
<keyword evidence="11 14" id="KW-1133">Transmembrane helix</keyword>
<evidence type="ECO:0000256" key="4">
    <source>
        <dbReference type="ARBA" id="ARBA00022559"/>
    </source>
</evidence>
<dbReference type="EMBL" id="JAUIZM010000020">
    <property type="protein sequence ID" value="KAK1351983.1"/>
    <property type="molecule type" value="Genomic_DNA"/>
</dbReference>
<comment type="similarity">
    <text evidence="2">Belongs to the RBOH (TC 5.B.1.3) family.</text>
</comment>
<sequence length="874" mass="100366">MKNQDSQVQATESHGSSRLISFRSARFKEESNGNDAYIEITVNVANDFAVVHNIKGTTDQEAALLASCLAKRPSLSSQLSSKLRQVSREIKSSFSSSTRTNSKLVKHSPSGTAQALAGLRFMHNNVGNNDGYWSKVEARFNQLSTDGMLPRQCFCECIGMEESMEFMGVLYDALARRRGITSSTITKDELHEFWKQITDISFDARLQTFFDMIDKDADGRLTQGEIKEIITLSASANKLTKIVESADEYAALIMEELDPGNHGYVEMYNVEMLLLRLPNDSAFSATESKNLTSLISDKLVLNKDRNLMKRGCSRIRNYIHDNWKRLWVLFVWLITCAGLFSWKFFDYKQKAVFDVMGYCVCIAKGSAETLKFNMALILLPVCRNTITWLRSRTTLGLIIPFDDNVNFHEVVSTGIAIGAGLHVGSHLSCDFPRLLHSTDNEYERMEHYFGHHRPNDYWWFVSGTEGWTGITMLVLMTIAFILANPWFRQNRFNLPKMIKRLTGYNAFWFSHHLFVVVYVLLIIHGIFIYLSEEWYTKTTWMYLAIPMILYGIERMIRAFRSEYRTVEILKVAIYPGNVISLQFTKPRRFEYASGQYIFVNCSKVSPFEWHPFSLTSAPGDDHLSLHIKIAGDWTSQLKALFCRVHQPSAEINQSGLLREDLSQQSHNIHWVPKLLIDGPYGAPAQDYKQYDIVLLVGLGIGATPLISIVKDVLYHIKQQKEDKVGAKIRNQKQNMFDIARVYFYWVTREEGSFEWFKNIMNEVAENDAEQVIEVHNYCTSVYEEGDARSALIAMLQTLQHAKNGVDIVSGTRIKTHFARPNWRNVFEHVVINHPNKRVGVFYSGPRSLFPELRHLSHDFSRETTTKFDFHKENF</sequence>
<evidence type="ECO:0000256" key="3">
    <source>
        <dbReference type="ARBA" id="ARBA00022553"/>
    </source>
</evidence>
<protein>
    <submittedName>
        <fullName evidence="17">Respiratory burst oxidase-like</fullName>
    </submittedName>
</protein>
<dbReference type="SUPFAM" id="SSF47473">
    <property type="entry name" value="EF-hand"/>
    <property type="match status" value="1"/>
</dbReference>
<evidence type="ECO:0000256" key="10">
    <source>
        <dbReference type="ARBA" id="ARBA00022857"/>
    </source>
</evidence>
<keyword evidence="9" id="KW-0106">Calcium</keyword>
<dbReference type="PRINTS" id="PR00466">
    <property type="entry name" value="GP91PHOX"/>
</dbReference>
<dbReference type="GO" id="GO:0004601">
    <property type="term" value="F:peroxidase activity"/>
    <property type="evidence" value="ECO:0007669"/>
    <property type="project" value="UniProtKB-KW"/>
</dbReference>
<keyword evidence="3" id="KW-0597">Phosphoprotein</keyword>
<feature type="transmembrane region" description="Helical" evidence="14">
    <location>
        <begin position="467"/>
        <end position="487"/>
    </location>
</feature>
<dbReference type="SUPFAM" id="SSF52343">
    <property type="entry name" value="Ferredoxin reductase-like, C-terminal NADP-linked domain"/>
    <property type="match status" value="1"/>
</dbReference>
<dbReference type="InterPro" id="IPR018247">
    <property type="entry name" value="EF_Hand_1_Ca_BS"/>
</dbReference>
<dbReference type="InterPro" id="IPR013623">
    <property type="entry name" value="NADPH_Ox"/>
</dbReference>
<evidence type="ECO:0000256" key="6">
    <source>
        <dbReference type="ARBA" id="ARBA00022692"/>
    </source>
</evidence>
<name>A0AAD8GNZ7_9APIA</name>
<keyword evidence="4" id="KW-0575">Peroxidase</keyword>
<feature type="transmembrane region" description="Helical" evidence="14">
    <location>
        <begin position="326"/>
        <end position="345"/>
    </location>
</feature>
<dbReference type="Proteomes" id="UP001237642">
    <property type="component" value="Unassembled WGS sequence"/>
</dbReference>
<dbReference type="Gene3D" id="3.40.50.80">
    <property type="entry name" value="Nucleotide-binding domain of ferredoxin-NADP reductase (FNR) module"/>
    <property type="match status" value="1"/>
</dbReference>
<dbReference type="SFLD" id="SFLDG01169">
    <property type="entry name" value="NADPH_oxidase_subgroup_(NOX)"/>
    <property type="match status" value="1"/>
</dbReference>
<dbReference type="Pfam" id="PF08022">
    <property type="entry name" value="FAD_binding_8"/>
    <property type="match status" value="1"/>
</dbReference>
<proteinExistence type="inferred from homology"/>
<dbReference type="PANTHER" id="PTHR11972">
    <property type="entry name" value="NADPH OXIDASE"/>
    <property type="match status" value="1"/>
</dbReference>
<evidence type="ECO:0000256" key="5">
    <source>
        <dbReference type="ARBA" id="ARBA00022630"/>
    </source>
</evidence>
<evidence type="ECO:0000256" key="2">
    <source>
        <dbReference type="ARBA" id="ARBA00007975"/>
    </source>
</evidence>
<keyword evidence="13 14" id="KW-0472">Membrane</keyword>
<dbReference type="Pfam" id="PF08414">
    <property type="entry name" value="NADPH_Ox"/>
    <property type="match status" value="1"/>
</dbReference>
<gene>
    <name evidence="17" type="ORF">POM88_053697</name>
</gene>
<dbReference type="InterPro" id="IPR039261">
    <property type="entry name" value="FNR_nucleotide-bd"/>
</dbReference>
<dbReference type="CDD" id="cd00051">
    <property type="entry name" value="EFh"/>
    <property type="match status" value="1"/>
</dbReference>
<dbReference type="PROSITE" id="PS51384">
    <property type="entry name" value="FAD_FR"/>
    <property type="match status" value="1"/>
</dbReference>
<dbReference type="GO" id="GO:0005509">
    <property type="term" value="F:calcium ion binding"/>
    <property type="evidence" value="ECO:0007669"/>
    <property type="project" value="InterPro"/>
</dbReference>
<dbReference type="FunFam" id="1.10.238.10:FF:000049">
    <property type="entry name" value="Respiratory burst oxidase homolog A"/>
    <property type="match status" value="1"/>
</dbReference>
<dbReference type="PROSITE" id="PS50222">
    <property type="entry name" value="EF_HAND_2"/>
    <property type="match status" value="1"/>
</dbReference>
<evidence type="ECO:0000256" key="13">
    <source>
        <dbReference type="ARBA" id="ARBA00023136"/>
    </source>
</evidence>
<dbReference type="InterPro" id="IPR013130">
    <property type="entry name" value="Fe3_Rdtase_TM_dom"/>
</dbReference>
<evidence type="ECO:0000313" key="18">
    <source>
        <dbReference type="Proteomes" id="UP001237642"/>
    </source>
</evidence>
<keyword evidence="12" id="KW-0560">Oxidoreductase</keyword>
<evidence type="ECO:0000259" key="15">
    <source>
        <dbReference type="PROSITE" id="PS50222"/>
    </source>
</evidence>
<evidence type="ECO:0000256" key="11">
    <source>
        <dbReference type="ARBA" id="ARBA00022989"/>
    </source>
</evidence>
<dbReference type="InterPro" id="IPR013112">
    <property type="entry name" value="FAD-bd_8"/>
</dbReference>
<dbReference type="InterPro" id="IPR017938">
    <property type="entry name" value="Riboflavin_synthase-like_b-brl"/>
</dbReference>
<dbReference type="SUPFAM" id="SSF63380">
    <property type="entry name" value="Riboflavin synthase domain-like"/>
    <property type="match status" value="1"/>
</dbReference>
<dbReference type="GO" id="GO:0016175">
    <property type="term" value="F:superoxide-generating NAD(P)H oxidase activity"/>
    <property type="evidence" value="ECO:0007669"/>
    <property type="project" value="UniProtKB-ARBA"/>
</dbReference>
<dbReference type="Gene3D" id="2.40.30.10">
    <property type="entry name" value="Translation factors"/>
    <property type="match status" value="1"/>
</dbReference>
<organism evidence="17 18">
    <name type="scientific">Heracleum sosnowskyi</name>
    <dbReference type="NCBI Taxonomy" id="360622"/>
    <lineage>
        <taxon>Eukaryota</taxon>
        <taxon>Viridiplantae</taxon>
        <taxon>Streptophyta</taxon>
        <taxon>Embryophyta</taxon>
        <taxon>Tracheophyta</taxon>
        <taxon>Spermatophyta</taxon>
        <taxon>Magnoliopsida</taxon>
        <taxon>eudicotyledons</taxon>
        <taxon>Gunneridae</taxon>
        <taxon>Pentapetalae</taxon>
        <taxon>asterids</taxon>
        <taxon>campanulids</taxon>
        <taxon>Apiales</taxon>
        <taxon>Apiaceae</taxon>
        <taxon>Apioideae</taxon>
        <taxon>apioid superclade</taxon>
        <taxon>Tordylieae</taxon>
        <taxon>Tordyliinae</taxon>
        <taxon>Heracleum</taxon>
    </lineage>
</organism>
<feature type="domain" description="FAD-binding FR-type" evidence="16">
    <location>
        <begin position="561"/>
        <end position="686"/>
    </location>
</feature>
<keyword evidence="10" id="KW-0521">NADP</keyword>
<accession>A0AAD8GNZ7</accession>
<dbReference type="InterPro" id="IPR013121">
    <property type="entry name" value="Fe_red_NAD-bd_6"/>
</dbReference>
<comment type="caution">
    <text evidence="17">The sequence shown here is derived from an EMBL/GenBank/DDBJ whole genome shotgun (WGS) entry which is preliminary data.</text>
</comment>
<reference evidence="17" key="2">
    <citation type="submission" date="2023-05" db="EMBL/GenBank/DDBJ databases">
        <authorList>
            <person name="Schelkunov M.I."/>
        </authorList>
    </citation>
    <scope>NUCLEOTIDE SEQUENCE</scope>
    <source>
        <strain evidence="17">Hsosn_3</strain>
        <tissue evidence="17">Leaf</tissue>
    </source>
</reference>
<evidence type="ECO:0000256" key="14">
    <source>
        <dbReference type="SAM" id="Phobius"/>
    </source>
</evidence>
<dbReference type="GO" id="GO:0042742">
    <property type="term" value="P:defense response to bacterium"/>
    <property type="evidence" value="ECO:0007669"/>
    <property type="project" value="UniProtKB-ARBA"/>
</dbReference>